<evidence type="ECO:0000256" key="6">
    <source>
        <dbReference type="SAM" id="MobiDB-lite"/>
    </source>
</evidence>
<keyword evidence="2" id="KW-0677">Repeat</keyword>
<evidence type="ECO:0000256" key="1">
    <source>
        <dbReference type="ARBA" id="ARBA00022723"/>
    </source>
</evidence>
<dbReference type="PANTHER" id="PTHR12547">
    <property type="entry name" value="CCCH ZINC FINGER/TIS11-RELATED"/>
    <property type="match status" value="1"/>
</dbReference>
<evidence type="ECO:0000313" key="8">
    <source>
        <dbReference type="EMBL" id="TRY62662.1"/>
    </source>
</evidence>
<sequence>MSDSLDVTSFDFGLTEIKDYMDHKSESRSSLGLDSGSQEKSRSICSSGYFSLSSTPPDSPSLCYGARTRVEQIVEEDEDSNDDVFLPSQSPVLDRFDVEAHAFEELRLYFENFPTHNRYEVKNFPETCEFVESFPEPNQECLSLHRPTESKFLEELRTDVNEDWDDLSSEIFENVQEQAENVRKYPFHVIKGRQATGKARNEAPIPDLWSESALSQSALDEENKAKSGLYKHLLCKDYVLKNSCLNMSKCRFAHSDEELRQNPQIKSFLSNPKFRTKPCPRIQRQGYCLYGKNCGFIH</sequence>
<evidence type="ECO:0000256" key="4">
    <source>
        <dbReference type="ARBA" id="ARBA00022833"/>
    </source>
</evidence>
<feature type="zinc finger region" description="C3H1-type" evidence="5">
    <location>
        <begin position="273"/>
        <end position="298"/>
    </location>
</feature>
<protein>
    <recommendedName>
        <fullName evidence="7">C3H1-type domain-containing protein</fullName>
    </recommendedName>
</protein>
<dbReference type="Proteomes" id="UP000318571">
    <property type="component" value="Chromosome 10"/>
</dbReference>
<feature type="zinc finger region" description="C3H1-type" evidence="5">
    <location>
        <begin position="229"/>
        <end position="257"/>
    </location>
</feature>
<proteinExistence type="predicted"/>
<accession>A0A553NB42</accession>
<dbReference type="PROSITE" id="PS50103">
    <property type="entry name" value="ZF_C3H1"/>
    <property type="match status" value="2"/>
</dbReference>
<dbReference type="PANTHER" id="PTHR12547:SF18">
    <property type="entry name" value="PROTEIN TIS11"/>
    <property type="match status" value="1"/>
</dbReference>
<dbReference type="InterPro" id="IPR045877">
    <property type="entry name" value="ZFP36-like"/>
</dbReference>
<keyword evidence="1 5" id="KW-0479">Metal-binding</keyword>
<dbReference type="InterPro" id="IPR036855">
    <property type="entry name" value="Znf_CCCH_sf"/>
</dbReference>
<comment type="caution">
    <text evidence="8">The sequence shown here is derived from an EMBL/GenBank/DDBJ whole genome shotgun (WGS) entry which is preliminary data.</text>
</comment>
<dbReference type="GO" id="GO:0003729">
    <property type="term" value="F:mRNA binding"/>
    <property type="evidence" value="ECO:0007669"/>
    <property type="project" value="InterPro"/>
</dbReference>
<dbReference type="SUPFAM" id="SSF90229">
    <property type="entry name" value="CCCH zinc finger"/>
    <property type="match status" value="2"/>
</dbReference>
<reference evidence="8 9" key="1">
    <citation type="journal article" date="2018" name="Nat. Ecol. Evol.">
        <title>Genomic signatures of mitonuclear coevolution across populations of Tigriopus californicus.</title>
        <authorList>
            <person name="Barreto F.S."/>
            <person name="Watson E.T."/>
            <person name="Lima T.G."/>
            <person name="Willett C.S."/>
            <person name="Edmands S."/>
            <person name="Li W."/>
            <person name="Burton R.S."/>
        </authorList>
    </citation>
    <scope>NUCLEOTIDE SEQUENCE [LARGE SCALE GENOMIC DNA]</scope>
    <source>
        <strain evidence="8 9">San Diego</strain>
    </source>
</reference>
<dbReference type="STRING" id="6832.A0A553NB42"/>
<dbReference type="InterPro" id="IPR000571">
    <property type="entry name" value="Znf_CCCH"/>
</dbReference>
<evidence type="ECO:0000256" key="3">
    <source>
        <dbReference type="ARBA" id="ARBA00022771"/>
    </source>
</evidence>
<organism evidence="8 9">
    <name type="scientific">Tigriopus californicus</name>
    <name type="common">Marine copepod</name>
    <dbReference type="NCBI Taxonomy" id="6832"/>
    <lineage>
        <taxon>Eukaryota</taxon>
        <taxon>Metazoa</taxon>
        <taxon>Ecdysozoa</taxon>
        <taxon>Arthropoda</taxon>
        <taxon>Crustacea</taxon>
        <taxon>Multicrustacea</taxon>
        <taxon>Hexanauplia</taxon>
        <taxon>Copepoda</taxon>
        <taxon>Harpacticoida</taxon>
        <taxon>Harpacticidae</taxon>
        <taxon>Tigriopus</taxon>
    </lineage>
</organism>
<keyword evidence="3 5" id="KW-0863">Zinc-finger</keyword>
<dbReference type="AlphaFoldDB" id="A0A553NB42"/>
<evidence type="ECO:0000313" key="9">
    <source>
        <dbReference type="Proteomes" id="UP000318571"/>
    </source>
</evidence>
<evidence type="ECO:0000259" key="7">
    <source>
        <dbReference type="PROSITE" id="PS50103"/>
    </source>
</evidence>
<gene>
    <name evidence="8" type="ORF">TCAL_04632</name>
</gene>
<evidence type="ECO:0000256" key="2">
    <source>
        <dbReference type="ARBA" id="ARBA00022737"/>
    </source>
</evidence>
<name>A0A553NB42_TIGCA</name>
<dbReference type="Gene3D" id="4.10.1000.10">
    <property type="entry name" value="Zinc finger, CCCH-type"/>
    <property type="match status" value="2"/>
</dbReference>
<keyword evidence="4 5" id="KW-0862">Zinc</keyword>
<dbReference type="EMBL" id="VCGU01000458">
    <property type="protein sequence ID" value="TRY62662.1"/>
    <property type="molecule type" value="Genomic_DNA"/>
</dbReference>
<dbReference type="GO" id="GO:0008270">
    <property type="term" value="F:zinc ion binding"/>
    <property type="evidence" value="ECO:0007669"/>
    <property type="project" value="UniProtKB-KW"/>
</dbReference>
<feature type="region of interest" description="Disordered" evidence="6">
    <location>
        <begin position="23"/>
        <end position="42"/>
    </location>
</feature>
<feature type="domain" description="C3H1-type" evidence="7">
    <location>
        <begin position="229"/>
        <end position="257"/>
    </location>
</feature>
<feature type="domain" description="C3H1-type" evidence="7">
    <location>
        <begin position="273"/>
        <end position="298"/>
    </location>
</feature>
<dbReference type="SMART" id="SM00356">
    <property type="entry name" value="ZnF_C3H1"/>
    <property type="match status" value="2"/>
</dbReference>
<evidence type="ECO:0000256" key="5">
    <source>
        <dbReference type="PROSITE-ProRule" id="PRU00723"/>
    </source>
</evidence>
<keyword evidence="9" id="KW-1185">Reference proteome</keyword>